<dbReference type="EMBL" id="CACVBM020000876">
    <property type="protein sequence ID" value="CAA7024193.1"/>
    <property type="molecule type" value="Genomic_DNA"/>
</dbReference>
<sequence>MSSSTEYLQGTPPIKANWELELFWINPTYKELKSEVVGKCGYQQNHSLLLFCAISCILRRIWMEVHHGIRNARLQGDYSDYALTEPCPLRSTDDPSGSKDVPGRALVTWTNRGESRRKELDRVPSSIDPAQEVRSTSYAEQLDRTHADEIDRPIHEYSIDPMQSKPARSIPFFSAVRSIPVR</sequence>
<reference evidence="2" key="1">
    <citation type="submission" date="2020-01" db="EMBL/GenBank/DDBJ databases">
        <authorList>
            <person name="Mishra B."/>
        </authorList>
    </citation>
    <scope>NUCLEOTIDE SEQUENCE [LARGE SCALE GENOMIC DNA]</scope>
</reference>
<evidence type="ECO:0000313" key="2">
    <source>
        <dbReference type="EMBL" id="CAA7024193.1"/>
    </source>
</evidence>
<protein>
    <submittedName>
        <fullName evidence="2">Uncharacterized protein</fullName>
    </submittedName>
</protein>
<feature type="region of interest" description="Disordered" evidence="1">
    <location>
        <begin position="116"/>
        <end position="147"/>
    </location>
</feature>
<name>A0A6D2I7R1_9BRAS</name>
<keyword evidence="3" id="KW-1185">Reference proteome</keyword>
<gene>
    <name evidence="2" type="ORF">MERR_LOCUS11428</name>
</gene>
<evidence type="ECO:0000313" key="3">
    <source>
        <dbReference type="Proteomes" id="UP000467841"/>
    </source>
</evidence>
<dbReference type="Proteomes" id="UP000467841">
    <property type="component" value="Unassembled WGS sequence"/>
</dbReference>
<proteinExistence type="predicted"/>
<comment type="caution">
    <text evidence="2">The sequence shown here is derived from an EMBL/GenBank/DDBJ whole genome shotgun (WGS) entry which is preliminary data.</text>
</comment>
<organism evidence="2 3">
    <name type="scientific">Microthlaspi erraticum</name>
    <dbReference type="NCBI Taxonomy" id="1685480"/>
    <lineage>
        <taxon>Eukaryota</taxon>
        <taxon>Viridiplantae</taxon>
        <taxon>Streptophyta</taxon>
        <taxon>Embryophyta</taxon>
        <taxon>Tracheophyta</taxon>
        <taxon>Spermatophyta</taxon>
        <taxon>Magnoliopsida</taxon>
        <taxon>eudicotyledons</taxon>
        <taxon>Gunneridae</taxon>
        <taxon>Pentapetalae</taxon>
        <taxon>rosids</taxon>
        <taxon>malvids</taxon>
        <taxon>Brassicales</taxon>
        <taxon>Brassicaceae</taxon>
        <taxon>Coluteocarpeae</taxon>
        <taxon>Microthlaspi</taxon>
    </lineage>
</organism>
<accession>A0A6D2I7R1</accession>
<dbReference type="AlphaFoldDB" id="A0A6D2I7R1"/>
<evidence type="ECO:0000256" key="1">
    <source>
        <dbReference type="SAM" id="MobiDB-lite"/>
    </source>
</evidence>